<sequence length="383" mass="42111">MRVYLDNAATTPLDPVVLEAMLPYWQQHFGNPSSIHSFGREVRAAVEKARRKVADLLHARPSEIFFTSCGTEADNTALRGSVHALGIQHIITSPLEHHAVLHTVQHLASHGSVALHFVELDAQGHIDLSHLEALLKQHPHALVSLMQGNNEIGNLTDLQAVGTLCRQYDAVYHSDTVQTVGHFQHNLQATPVDFIVGSAHKFHGPKGVGFLYVNSDRKISPLLFGGAQERNMRGGTENVAGIVGLATALELACTRLEEDRRHITALKQRLMTGLREKLDGAQFVGDCANLERSLYTVLNVSLPPDQMGDMFLFNLDINQIAASGGSACSSGSNVGSHVLQALRYNEERHTVRFSFSKYNTAEEVDFVIDTLVRMRESSDAMQL</sequence>
<dbReference type="Gene3D" id="3.90.1150.10">
    <property type="entry name" value="Aspartate Aminotransferase, domain 1"/>
    <property type="match status" value="1"/>
</dbReference>
<dbReference type="SUPFAM" id="SSF53383">
    <property type="entry name" value="PLP-dependent transferases"/>
    <property type="match status" value="1"/>
</dbReference>
<evidence type="ECO:0000256" key="8">
    <source>
        <dbReference type="ARBA" id="ARBA00023014"/>
    </source>
</evidence>
<proteinExistence type="inferred from homology"/>
<dbReference type="Pfam" id="PF00266">
    <property type="entry name" value="Aminotran_5"/>
    <property type="match status" value="1"/>
</dbReference>
<keyword evidence="6" id="KW-0663">Pyridoxal phosphate</keyword>
<dbReference type="InterPro" id="IPR015421">
    <property type="entry name" value="PyrdxlP-dep_Trfase_major"/>
</dbReference>
<dbReference type="RefSeq" id="WP_089681316.1">
    <property type="nucleotide sequence ID" value="NZ_FNFO01000003.1"/>
</dbReference>
<dbReference type="PANTHER" id="PTHR11601:SF34">
    <property type="entry name" value="CYSTEINE DESULFURASE"/>
    <property type="match status" value="1"/>
</dbReference>
<feature type="domain" description="Aminotransferase class V" evidence="11">
    <location>
        <begin position="3"/>
        <end position="365"/>
    </location>
</feature>
<dbReference type="Gene3D" id="1.10.260.50">
    <property type="match status" value="1"/>
</dbReference>
<evidence type="ECO:0000256" key="6">
    <source>
        <dbReference type="ARBA" id="ARBA00022898"/>
    </source>
</evidence>
<reference evidence="12 13" key="1">
    <citation type="submission" date="2016-10" db="EMBL/GenBank/DDBJ databases">
        <authorList>
            <person name="de Groot N.N."/>
        </authorList>
    </citation>
    <scope>NUCLEOTIDE SEQUENCE [LARGE SCALE GENOMIC DNA]</scope>
    <source>
        <strain evidence="12 13">DSM 25186</strain>
    </source>
</reference>
<dbReference type="InterPro" id="IPR000192">
    <property type="entry name" value="Aminotrans_V_dom"/>
</dbReference>
<dbReference type="EMBL" id="FNFO01000003">
    <property type="protein sequence ID" value="SDK69240.1"/>
    <property type="molecule type" value="Genomic_DNA"/>
</dbReference>
<evidence type="ECO:0000256" key="3">
    <source>
        <dbReference type="ARBA" id="ARBA00012239"/>
    </source>
</evidence>
<keyword evidence="4" id="KW-0808">Transferase</keyword>
<dbReference type="PANTHER" id="PTHR11601">
    <property type="entry name" value="CYSTEINE DESULFURYLASE FAMILY MEMBER"/>
    <property type="match status" value="1"/>
</dbReference>
<dbReference type="GO" id="GO:0046872">
    <property type="term" value="F:metal ion binding"/>
    <property type="evidence" value="ECO:0007669"/>
    <property type="project" value="UniProtKB-KW"/>
</dbReference>
<dbReference type="Gene3D" id="3.40.640.10">
    <property type="entry name" value="Type I PLP-dependent aspartate aminotransferase-like (Major domain)"/>
    <property type="match status" value="1"/>
</dbReference>
<accession>A0A1G9DZJ1</accession>
<evidence type="ECO:0000256" key="4">
    <source>
        <dbReference type="ARBA" id="ARBA00022679"/>
    </source>
</evidence>
<comment type="cofactor">
    <cofactor evidence="1 10">
        <name>pyridoxal 5'-phosphate</name>
        <dbReference type="ChEBI" id="CHEBI:597326"/>
    </cofactor>
</comment>
<dbReference type="PIRSF" id="PIRSF005572">
    <property type="entry name" value="NifS"/>
    <property type="match status" value="1"/>
</dbReference>
<evidence type="ECO:0000313" key="12">
    <source>
        <dbReference type="EMBL" id="SDK69240.1"/>
    </source>
</evidence>
<protein>
    <recommendedName>
        <fullName evidence="3">cysteine desulfurase</fullName>
        <ecNumber evidence="3">2.8.1.7</ecNumber>
    </recommendedName>
</protein>
<dbReference type="GO" id="GO:0051536">
    <property type="term" value="F:iron-sulfur cluster binding"/>
    <property type="evidence" value="ECO:0007669"/>
    <property type="project" value="UniProtKB-KW"/>
</dbReference>
<keyword evidence="13" id="KW-1185">Reference proteome</keyword>
<dbReference type="EC" id="2.8.1.7" evidence="3"/>
<comment type="similarity">
    <text evidence="2">Belongs to the class-V pyridoxal-phosphate-dependent aminotransferase family. NifS/IscS subfamily.</text>
</comment>
<evidence type="ECO:0000256" key="2">
    <source>
        <dbReference type="ARBA" id="ARBA00006490"/>
    </source>
</evidence>
<dbReference type="InterPro" id="IPR015424">
    <property type="entry name" value="PyrdxlP-dep_Trfase"/>
</dbReference>
<dbReference type="InterPro" id="IPR015422">
    <property type="entry name" value="PyrdxlP-dep_Trfase_small"/>
</dbReference>
<dbReference type="AlphaFoldDB" id="A0A1G9DZJ1"/>
<evidence type="ECO:0000256" key="1">
    <source>
        <dbReference type="ARBA" id="ARBA00001933"/>
    </source>
</evidence>
<evidence type="ECO:0000259" key="11">
    <source>
        <dbReference type="Pfam" id="PF00266"/>
    </source>
</evidence>
<keyword evidence="7" id="KW-0408">Iron</keyword>
<dbReference type="PROSITE" id="PS00595">
    <property type="entry name" value="AA_TRANSFER_CLASS_5"/>
    <property type="match status" value="1"/>
</dbReference>
<dbReference type="InterPro" id="IPR016454">
    <property type="entry name" value="Cysteine_dSase"/>
</dbReference>
<keyword evidence="5" id="KW-0479">Metal-binding</keyword>
<evidence type="ECO:0000256" key="7">
    <source>
        <dbReference type="ARBA" id="ARBA00023004"/>
    </source>
</evidence>
<keyword evidence="8" id="KW-0411">Iron-sulfur</keyword>
<dbReference type="GO" id="GO:0031071">
    <property type="term" value="F:cysteine desulfurase activity"/>
    <property type="evidence" value="ECO:0007669"/>
    <property type="project" value="UniProtKB-EC"/>
</dbReference>
<dbReference type="STRING" id="1075417.SAMN05421823_103300"/>
<comment type="catalytic activity">
    <reaction evidence="9">
        <text>(sulfur carrier)-H + L-cysteine = (sulfur carrier)-SH + L-alanine</text>
        <dbReference type="Rhea" id="RHEA:43892"/>
        <dbReference type="Rhea" id="RHEA-COMP:14737"/>
        <dbReference type="Rhea" id="RHEA-COMP:14739"/>
        <dbReference type="ChEBI" id="CHEBI:29917"/>
        <dbReference type="ChEBI" id="CHEBI:35235"/>
        <dbReference type="ChEBI" id="CHEBI:57972"/>
        <dbReference type="ChEBI" id="CHEBI:64428"/>
        <dbReference type="EC" id="2.8.1.7"/>
    </reaction>
</comment>
<dbReference type="Proteomes" id="UP000198510">
    <property type="component" value="Unassembled WGS sequence"/>
</dbReference>
<dbReference type="OrthoDB" id="9804366at2"/>
<evidence type="ECO:0000256" key="10">
    <source>
        <dbReference type="RuleBase" id="RU004504"/>
    </source>
</evidence>
<name>A0A1G9DZJ1_9BACT</name>
<gene>
    <name evidence="12" type="ORF">SAMN05421823_103300</name>
</gene>
<dbReference type="InterPro" id="IPR020578">
    <property type="entry name" value="Aminotrans_V_PyrdxlP_BS"/>
</dbReference>
<evidence type="ECO:0000256" key="9">
    <source>
        <dbReference type="ARBA" id="ARBA00050776"/>
    </source>
</evidence>
<organism evidence="12 13">
    <name type="scientific">Catalinimonas alkaloidigena</name>
    <dbReference type="NCBI Taxonomy" id="1075417"/>
    <lineage>
        <taxon>Bacteria</taxon>
        <taxon>Pseudomonadati</taxon>
        <taxon>Bacteroidota</taxon>
        <taxon>Cytophagia</taxon>
        <taxon>Cytophagales</taxon>
        <taxon>Catalimonadaceae</taxon>
        <taxon>Catalinimonas</taxon>
    </lineage>
</organism>
<evidence type="ECO:0000313" key="13">
    <source>
        <dbReference type="Proteomes" id="UP000198510"/>
    </source>
</evidence>
<evidence type="ECO:0000256" key="5">
    <source>
        <dbReference type="ARBA" id="ARBA00022723"/>
    </source>
</evidence>